<gene>
    <name evidence="3" type="ORF">HNQ81_002678</name>
</gene>
<evidence type="ECO:0000259" key="2">
    <source>
        <dbReference type="Pfam" id="PF25873"/>
    </source>
</evidence>
<dbReference type="PANTHER" id="PTHR35807">
    <property type="entry name" value="TRANSCRIPTIONAL REGULATOR REDD-RELATED"/>
    <property type="match status" value="1"/>
</dbReference>
<dbReference type="Pfam" id="PF03704">
    <property type="entry name" value="BTAD"/>
    <property type="match status" value="1"/>
</dbReference>
<dbReference type="InterPro" id="IPR011990">
    <property type="entry name" value="TPR-like_helical_dom_sf"/>
</dbReference>
<sequence length="1097" mass="124138">MTRPLPNLENIPSNKFYPPHIDVSRSLLRTGLLTTRLNDALASNKLIVIEAQAGQGKSVLVAQFLTYHRLNHIWYQIGSEDADPFCVLSSLLFNLNEKYPELAGTELESILYNGKLGSLDLQRCANLLLHEFATRLPHNLYIVFDDTHLLTDNHLTNTLIDYLIDTSPPKLRFVLTSRFPLHLKCRVLRNNNSICRLRTGDLAFTGKEIEEYLTSVLKRKPDKKRVEDILRVTGGWIMGVVLAGHASDGWDKLPSETAVSGSMSPVEQQYLFDFFRDEIFAQIPKDLHDALLKLSCLSDIPLQLARIISRREDIDSILADLVVRNLFIYYQEGHLQTFRLHGLFQEFLQQQATIRIAPDELRRVRISEAEYYLYQGIVDKAILCYIHAGDFPAIESVLIERGTDLLQRNTMFSILSALESIPEATIHRHSWIALYVGLLRFDLIPHTTLPFFESAQTTFSRTGEEKGEIMSLAMTTYYHIIVSGNYRAGAAFLPRLNELLLKKTTTLPRPVRNLAARSLAFGFFLFAGDTKKARSCLALQGSQEGRRQQSAIAGGRFIRGYIEMFSGSHAVCMKEAEACYALLSHPLVAMSDKLFIRTLLLCRLSMIGDQLNFSAELKAIERMFTPKVLERTFAALHFHAWESSNLFALGRTAEAMDILHRGMAIAVQKTTPYMQSQILQWKAFGHALLGQRDEALAAIKLSIHLHNESGGSLHHTFNAIMAGTVYSRLGMADEAESCFEQGLEGAKCIPSHYFLICVYLNRSHHKLVTRGPEPALDDLRTGLVLMRMHQVEHFWTWEPAMMTLLLSLAVENDIEKDFVTALAQKTLDISVNDSGDLMPQLHFFLLDHFHISLGGRTIFQASNFSPSQRELLSILLTTKGQQINQEQVQLAIWPDSPPINARRSFDTLLTRLRNRIDPALPHSAKLYLVLKKGILELAHSQTDALQFIAAARAGLRHARARERWQAGNAFRTAFSLLNGLWPEDTFCSEKAVALNDQIISTLIEATISWAAIMVRAGETEEAMSLVERSVNIYFYDERLVSLLYALYRDSSNHLKAGNTLERYKSVLKRNKYTDEEIDDLQDEIISFSLKKLVDLTA</sequence>
<dbReference type="SUPFAM" id="SSF46894">
    <property type="entry name" value="C-terminal effector domain of the bipartite response regulators"/>
    <property type="match status" value="1"/>
</dbReference>
<accession>A0A840URU0</accession>
<dbReference type="GO" id="GO:0006355">
    <property type="term" value="P:regulation of DNA-templated transcription"/>
    <property type="evidence" value="ECO:0007669"/>
    <property type="project" value="InterPro"/>
</dbReference>
<dbReference type="InterPro" id="IPR005158">
    <property type="entry name" value="BTAD"/>
</dbReference>
<dbReference type="InterPro" id="IPR051677">
    <property type="entry name" value="AfsR-DnrI-RedD_regulator"/>
</dbReference>
<dbReference type="InterPro" id="IPR016032">
    <property type="entry name" value="Sig_transdc_resp-reg_C-effctor"/>
</dbReference>
<dbReference type="Pfam" id="PF25873">
    <property type="entry name" value="WHD_MalT"/>
    <property type="match status" value="1"/>
</dbReference>
<dbReference type="SUPFAM" id="SSF52540">
    <property type="entry name" value="P-loop containing nucleoside triphosphate hydrolases"/>
    <property type="match status" value="1"/>
</dbReference>
<name>A0A840URU0_9BACT</name>
<dbReference type="Gene3D" id="1.10.10.10">
    <property type="entry name" value="Winged helix-like DNA-binding domain superfamily/Winged helix DNA-binding domain"/>
    <property type="match status" value="1"/>
</dbReference>
<dbReference type="RefSeq" id="WP_183351754.1">
    <property type="nucleotide sequence ID" value="NZ_JACHEO010000017.1"/>
</dbReference>
<organism evidence="3 4">
    <name type="scientific">Desulfoprunum benzoelyticum</name>
    <dbReference type="NCBI Taxonomy" id="1506996"/>
    <lineage>
        <taxon>Bacteria</taxon>
        <taxon>Pseudomonadati</taxon>
        <taxon>Thermodesulfobacteriota</taxon>
        <taxon>Desulfobulbia</taxon>
        <taxon>Desulfobulbales</taxon>
        <taxon>Desulfobulbaceae</taxon>
        <taxon>Desulfoprunum</taxon>
    </lineage>
</organism>
<feature type="domain" description="MalT-like winged helix" evidence="2">
    <location>
        <begin position="277"/>
        <end position="355"/>
    </location>
</feature>
<keyword evidence="3" id="KW-0238">DNA-binding</keyword>
<dbReference type="InterPro" id="IPR036388">
    <property type="entry name" value="WH-like_DNA-bd_sf"/>
</dbReference>
<dbReference type="InterPro" id="IPR059106">
    <property type="entry name" value="WHD_MalT"/>
</dbReference>
<reference evidence="3 4" key="1">
    <citation type="submission" date="2020-08" db="EMBL/GenBank/DDBJ databases">
        <title>Genomic Encyclopedia of Type Strains, Phase IV (KMG-IV): sequencing the most valuable type-strain genomes for metagenomic binning, comparative biology and taxonomic classification.</title>
        <authorList>
            <person name="Goeker M."/>
        </authorList>
    </citation>
    <scope>NUCLEOTIDE SEQUENCE [LARGE SCALE GENOMIC DNA]</scope>
    <source>
        <strain evidence="3 4">DSM 28570</strain>
    </source>
</reference>
<dbReference type="PANTHER" id="PTHR35807:SF2">
    <property type="entry name" value="TRANSCRIPTIONAL ACTIVATOR DOMAIN"/>
    <property type="match status" value="1"/>
</dbReference>
<protein>
    <submittedName>
        <fullName evidence="3">DNA-binding SARP family transcriptional activator</fullName>
    </submittedName>
</protein>
<dbReference type="InterPro" id="IPR027417">
    <property type="entry name" value="P-loop_NTPase"/>
</dbReference>
<dbReference type="Gene3D" id="1.25.40.10">
    <property type="entry name" value="Tetratricopeptide repeat domain"/>
    <property type="match status" value="2"/>
</dbReference>
<dbReference type="EMBL" id="JACHEO010000017">
    <property type="protein sequence ID" value="MBB5348937.1"/>
    <property type="molecule type" value="Genomic_DNA"/>
</dbReference>
<feature type="domain" description="Bacterial transcriptional activator" evidence="1">
    <location>
        <begin position="942"/>
        <end position="1070"/>
    </location>
</feature>
<dbReference type="Proteomes" id="UP000539642">
    <property type="component" value="Unassembled WGS sequence"/>
</dbReference>
<dbReference type="SUPFAM" id="SSF48452">
    <property type="entry name" value="TPR-like"/>
    <property type="match status" value="1"/>
</dbReference>
<evidence type="ECO:0000259" key="1">
    <source>
        <dbReference type="Pfam" id="PF03704"/>
    </source>
</evidence>
<dbReference type="GO" id="GO:0003677">
    <property type="term" value="F:DNA binding"/>
    <property type="evidence" value="ECO:0007669"/>
    <property type="project" value="UniProtKB-KW"/>
</dbReference>
<comment type="caution">
    <text evidence="3">The sequence shown here is derived from an EMBL/GenBank/DDBJ whole genome shotgun (WGS) entry which is preliminary data.</text>
</comment>
<proteinExistence type="predicted"/>
<keyword evidence="4" id="KW-1185">Reference proteome</keyword>
<dbReference type="AlphaFoldDB" id="A0A840URU0"/>
<evidence type="ECO:0000313" key="4">
    <source>
        <dbReference type="Proteomes" id="UP000539642"/>
    </source>
</evidence>
<evidence type="ECO:0000313" key="3">
    <source>
        <dbReference type="EMBL" id="MBB5348937.1"/>
    </source>
</evidence>